<evidence type="ECO:0000256" key="4">
    <source>
        <dbReference type="ARBA" id="ARBA00022822"/>
    </source>
</evidence>
<evidence type="ECO:0000313" key="7">
    <source>
        <dbReference type="EMBL" id="ABO08634.1"/>
    </source>
</evidence>
<evidence type="ECO:0000256" key="5">
    <source>
        <dbReference type="ARBA" id="ARBA00047683"/>
    </source>
</evidence>
<name>A3MVG7_PYRCJ</name>
<keyword evidence="4" id="KW-0028">Amino-acid biosynthesis</keyword>
<dbReference type="GO" id="GO:0004049">
    <property type="term" value="F:anthranilate synthase activity"/>
    <property type="evidence" value="ECO:0007669"/>
    <property type="project" value="UniProtKB-EC"/>
</dbReference>
<dbReference type="OrthoDB" id="25514at2157"/>
<dbReference type="InterPro" id="IPR019999">
    <property type="entry name" value="Anth_synth_I-like"/>
</dbReference>
<dbReference type="STRING" id="410359.Pcal_1209"/>
<dbReference type="RefSeq" id="WP_011849892.1">
    <property type="nucleotide sequence ID" value="NC_009073.1"/>
</dbReference>
<reference evidence="7" key="1">
    <citation type="submission" date="2007-02" db="EMBL/GenBank/DDBJ databases">
        <title>Complete sequence of Pyrobaculum calidifontis JCM 11548.</title>
        <authorList>
            <consortium name="US DOE Joint Genome Institute"/>
            <person name="Copeland A."/>
            <person name="Lucas S."/>
            <person name="Lapidus A."/>
            <person name="Barry K."/>
            <person name="Glavina del Rio T."/>
            <person name="Dalin E."/>
            <person name="Tice H."/>
            <person name="Pitluck S."/>
            <person name="Chain P."/>
            <person name="Malfatti S."/>
            <person name="Shin M."/>
            <person name="Vergez L."/>
            <person name="Schmutz J."/>
            <person name="Larimer F."/>
            <person name="Land M."/>
            <person name="Hauser L."/>
            <person name="Kyrpides N."/>
            <person name="Mikhailova N."/>
            <person name="Cozen A.E."/>
            <person name="Fitz-Gibbon S.T."/>
            <person name="House C.H."/>
            <person name="Saltikov C."/>
            <person name="Lowe T.M."/>
            <person name="Richardson P."/>
        </authorList>
    </citation>
    <scope>NUCLEOTIDE SEQUENCE [LARGE SCALE GENOMIC DNA]</scope>
    <source>
        <strain evidence="7">JCM 11548</strain>
    </source>
</reference>
<comment type="catalytic activity">
    <reaction evidence="5">
        <text>chorismate + L-glutamine = anthranilate + pyruvate + L-glutamate + H(+)</text>
        <dbReference type="Rhea" id="RHEA:21732"/>
        <dbReference type="ChEBI" id="CHEBI:15361"/>
        <dbReference type="ChEBI" id="CHEBI:15378"/>
        <dbReference type="ChEBI" id="CHEBI:16567"/>
        <dbReference type="ChEBI" id="CHEBI:29748"/>
        <dbReference type="ChEBI" id="CHEBI:29985"/>
        <dbReference type="ChEBI" id="CHEBI:58359"/>
        <dbReference type="EC" id="4.1.3.27"/>
    </reaction>
</comment>
<dbReference type="Pfam" id="PF00425">
    <property type="entry name" value="Chorismate_bind"/>
    <property type="match status" value="1"/>
</dbReference>
<dbReference type="eggNOG" id="arCOG02014">
    <property type="taxonomic scope" value="Archaea"/>
</dbReference>
<proteinExistence type="inferred from homology"/>
<sequence>MKIPLSKLPPPRDLAHGLYLGGEEFVALLESGQGFVERSRYTLVAWGVEREYVAHGGELYNVLDSAYRGLARGEGPFGGEVAIGVVAYDAAAYVEPVLLKYGKVRRPVAFFVKPRGFVLYDKALGRAYVYGEVPPIRGVGDGGELEVRGPVGQTDSASFKRWVAEAKRRIEAGEAFQVVLSRFVDFAARGDLFKLYQSLAELNPSPYMYFLKWRDVAVLGTSPELLVKVQGDRAETHPIAGTRPRGATEEEDIALEEEMLRDEKELAEHSMLVDLARNDLGRVCRPGTVRVDELFAVEKYSRVQHIVSRVSCVVEKKYSPVDVLLAAHPAGTVSGAPKVRAMEIIAELEEEPRWIYAGALGFFSPALSEFAIVIRSAVFHEGLLRIQAGAGVVYDSTPEREFNETEAKLKALREALGLWT</sequence>
<dbReference type="AlphaFoldDB" id="A3MVG7"/>
<dbReference type="KEGG" id="pcl:Pcal_1209"/>
<dbReference type="EC" id="4.1.3.27" evidence="3"/>
<feature type="domain" description="Chorismate-utilising enzyme C-terminal" evidence="6">
    <location>
        <begin position="157"/>
        <end position="408"/>
    </location>
</feature>
<dbReference type="InterPro" id="IPR005801">
    <property type="entry name" value="ADC_synthase"/>
</dbReference>
<dbReference type="Proteomes" id="UP000001431">
    <property type="component" value="Chromosome"/>
</dbReference>
<dbReference type="InterPro" id="IPR015890">
    <property type="entry name" value="Chorismate_C"/>
</dbReference>
<gene>
    <name evidence="7" type="ordered locus">Pcal_1209</name>
</gene>
<dbReference type="SUPFAM" id="SSF56322">
    <property type="entry name" value="ADC synthase"/>
    <property type="match status" value="1"/>
</dbReference>
<evidence type="ECO:0000256" key="2">
    <source>
        <dbReference type="ARBA" id="ARBA00009562"/>
    </source>
</evidence>
<evidence type="ECO:0000259" key="6">
    <source>
        <dbReference type="Pfam" id="PF00425"/>
    </source>
</evidence>
<evidence type="ECO:0000256" key="3">
    <source>
        <dbReference type="ARBA" id="ARBA00012266"/>
    </source>
</evidence>
<evidence type="ECO:0000313" key="8">
    <source>
        <dbReference type="Proteomes" id="UP000001431"/>
    </source>
</evidence>
<keyword evidence="4" id="KW-0057">Aromatic amino acid biosynthesis</keyword>
<dbReference type="Gene3D" id="3.60.120.10">
    <property type="entry name" value="Anthranilate synthase"/>
    <property type="match status" value="1"/>
</dbReference>
<dbReference type="HOGENOM" id="CLU_006493_7_1_2"/>
<comment type="similarity">
    <text evidence="2">Belongs to the anthranilate synthase component I family.</text>
</comment>
<accession>A3MVG7</accession>
<dbReference type="PRINTS" id="PR00095">
    <property type="entry name" value="ANTSNTHASEI"/>
</dbReference>
<keyword evidence="8" id="KW-1185">Reference proteome</keyword>
<protein>
    <recommendedName>
        <fullName evidence="3">anthranilate synthase</fullName>
        <ecNumber evidence="3">4.1.3.27</ecNumber>
    </recommendedName>
</protein>
<evidence type="ECO:0000256" key="1">
    <source>
        <dbReference type="ARBA" id="ARBA00004873"/>
    </source>
</evidence>
<keyword evidence="7" id="KW-0456">Lyase</keyword>
<comment type="pathway">
    <text evidence="1">Amino-acid biosynthesis; L-tryptophan biosynthesis; L-tryptophan from chorismate: step 1/5.</text>
</comment>
<dbReference type="UniPathway" id="UPA00035">
    <property type="reaction ID" value="UER00040"/>
</dbReference>
<dbReference type="PANTHER" id="PTHR11236:SF9">
    <property type="entry name" value="ANTHRANILATE SYNTHASE COMPONENT 1"/>
    <property type="match status" value="1"/>
</dbReference>
<organism evidence="7 8">
    <name type="scientific">Pyrobaculum calidifontis (strain DSM 21063 / JCM 11548 / VA1)</name>
    <dbReference type="NCBI Taxonomy" id="410359"/>
    <lineage>
        <taxon>Archaea</taxon>
        <taxon>Thermoproteota</taxon>
        <taxon>Thermoprotei</taxon>
        <taxon>Thermoproteales</taxon>
        <taxon>Thermoproteaceae</taxon>
        <taxon>Pyrobaculum</taxon>
    </lineage>
</organism>
<dbReference type="EMBL" id="CP000561">
    <property type="protein sequence ID" value="ABO08634.1"/>
    <property type="molecule type" value="Genomic_DNA"/>
</dbReference>
<dbReference type="PANTHER" id="PTHR11236">
    <property type="entry name" value="AMINOBENZOATE/ANTHRANILATE SYNTHASE"/>
    <property type="match status" value="1"/>
</dbReference>
<dbReference type="GeneID" id="4908308"/>
<dbReference type="GO" id="GO:0000162">
    <property type="term" value="P:L-tryptophan biosynthetic process"/>
    <property type="evidence" value="ECO:0007669"/>
    <property type="project" value="UniProtKB-UniPathway"/>
</dbReference>
<keyword evidence="4" id="KW-0822">Tryptophan biosynthesis</keyword>